<keyword evidence="10" id="KW-1133">Transmembrane helix</keyword>
<dbReference type="InterPro" id="IPR050482">
    <property type="entry name" value="Sensor_HK_TwoCompSys"/>
</dbReference>
<dbReference type="AlphaFoldDB" id="A0A841E9N4"/>
<name>A0A841E9N4_9ACTN</name>
<gene>
    <name evidence="12" type="ORF">HNR25_001559</name>
</gene>
<keyword evidence="3" id="KW-0597">Phosphoprotein</keyword>
<evidence type="ECO:0000256" key="2">
    <source>
        <dbReference type="ARBA" id="ARBA00012438"/>
    </source>
</evidence>
<accession>A0A841E9N4</accession>
<dbReference type="GO" id="GO:0005524">
    <property type="term" value="F:ATP binding"/>
    <property type="evidence" value="ECO:0007669"/>
    <property type="project" value="UniProtKB-KW"/>
</dbReference>
<keyword evidence="10" id="KW-0812">Transmembrane</keyword>
<dbReference type="InterPro" id="IPR011712">
    <property type="entry name" value="Sig_transdc_His_kin_sub3_dim/P"/>
</dbReference>
<keyword evidence="7" id="KW-0067">ATP-binding</keyword>
<dbReference type="RefSeq" id="WP_246463537.1">
    <property type="nucleotide sequence ID" value="NZ_BAABKT010000005.1"/>
</dbReference>
<feature type="compositionally biased region" description="Low complexity" evidence="9">
    <location>
        <begin position="416"/>
        <end position="433"/>
    </location>
</feature>
<dbReference type="Proteomes" id="UP000578077">
    <property type="component" value="Unassembled WGS sequence"/>
</dbReference>
<dbReference type="Pfam" id="PF07730">
    <property type="entry name" value="HisKA_3"/>
    <property type="match status" value="1"/>
</dbReference>
<reference evidence="12 13" key="1">
    <citation type="submission" date="2020-08" db="EMBL/GenBank/DDBJ databases">
        <title>Sequencing the genomes of 1000 actinobacteria strains.</title>
        <authorList>
            <person name="Klenk H.-P."/>
        </authorList>
    </citation>
    <scope>NUCLEOTIDE SEQUENCE [LARGE SCALE GENOMIC DNA]</scope>
    <source>
        <strain evidence="12 13">DSM 44593</strain>
    </source>
</reference>
<dbReference type="PANTHER" id="PTHR24421:SF10">
    <property type="entry name" value="NITRATE_NITRITE SENSOR PROTEIN NARQ"/>
    <property type="match status" value="1"/>
</dbReference>
<comment type="caution">
    <text evidence="12">The sequence shown here is derived from an EMBL/GenBank/DDBJ whole genome shotgun (WGS) entry which is preliminary data.</text>
</comment>
<keyword evidence="8" id="KW-0902">Two-component regulatory system</keyword>
<dbReference type="Gene3D" id="3.30.565.10">
    <property type="entry name" value="Histidine kinase-like ATPase, C-terminal domain"/>
    <property type="match status" value="1"/>
</dbReference>
<feature type="region of interest" description="Disordered" evidence="9">
    <location>
        <begin position="407"/>
        <end position="440"/>
    </location>
</feature>
<proteinExistence type="predicted"/>
<keyword evidence="6 12" id="KW-0418">Kinase</keyword>
<evidence type="ECO:0000313" key="13">
    <source>
        <dbReference type="Proteomes" id="UP000578077"/>
    </source>
</evidence>
<keyword evidence="5" id="KW-0547">Nucleotide-binding</keyword>
<dbReference type="GO" id="GO:0016020">
    <property type="term" value="C:membrane"/>
    <property type="evidence" value="ECO:0007669"/>
    <property type="project" value="InterPro"/>
</dbReference>
<dbReference type="EMBL" id="JACHLY010000001">
    <property type="protein sequence ID" value="MBB5997808.1"/>
    <property type="molecule type" value="Genomic_DNA"/>
</dbReference>
<dbReference type="CDD" id="cd16917">
    <property type="entry name" value="HATPase_UhpB-NarQ-NarX-like"/>
    <property type="match status" value="1"/>
</dbReference>
<feature type="transmembrane region" description="Helical" evidence="10">
    <location>
        <begin position="162"/>
        <end position="185"/>
    </location>
</feature>
<feature type="transmembrane region" description="Helical" evidence="10">
    <location>
        <begin position="107"/>
        <end position="132"/>
    </location>
</feature>
<dbReference type="PANTHER" id="PTHR24421">
    <property type="entry name" value="NITRATE/NITRITE SENSOR PROTEIN NARX-RELATED"/>
    <property type="match status" value="1"/>
</dbReference>
<organism evidence="12 13">
    <name type="scientific">Streptomonospora salina</name>
    <dbReference type="NCBI Taxonomy" id="104205"/>
    <lineage>
        <taxon>Bacteria</taxon>
        <taxon>Bacillati</taxon>
        <taxon>Actinomycetota</taxon>
        <taxon>Actinomycetes</taxon>
        <taxon>Streptosporangiales</taxon>
        <taxon>Nocardiopsidaceae</taxon>
        <taxon>Streptomonospora</taxon>
    </lineage>
</organism>
<keyword evidence="13" id="KW-1185">Reference proteome</keyword>
<keyword evidence="10" id="KW-0472">Membrane</keyword>
<dbReference type="InterPro" id="IPR003594">
    <property type="entry name" value="HATPase_dom"/>
</dbReference>
<dbReference type="EC" id="2.7.13.3" evidence="2"/>
<dbReference type="SMART" id="SM00387">
    <property type="entry name" value="HATPase_c"/>
    <property type="match status" value="1"/>
</dbReference>
<evidence type="ECO:0000256" key="5">
    <source>
        <dbReference type="ARBA" id="ARBA00022741"/>
    </source>
</evidence>
<evidence type="ECO:0000256" key="6">
    <source>
        <dbReference type="ARBA" id="ARBA00022777"/>
    </source>
</evidence>
<dbReference type="GO" id="GO:0000155">
    <property type="term" value="F:phosphorelay sensor kinase activity"/>
    <property type="evidence" value="ECO:0007669"/>
    <property type="project" value="InterPro"/>
</dbReference>
<evidence type="ECO:0000256" key="1">
    <source>
        <dbReference type="ARBA" id="ARBA00000085"/>
    </source>
</evidence>
<evidence type="ECO:0000256" key="4">
    <source>
        <dbReference type="ARBA" id="ARBA00022679"/>
    </source>
</evidence>
<feature type="transmembrane region" description="Helical" evidence="10">
    <location>
        <begin position="30"/>
        <end position="56"/>
    </location>
</feature>
<feature type="domain" description="Histidine kinase/HSP90-like ATPase" evidence="11">
    <location>
        <begin position="321"/>
        <end position="411"/>
    </location>
</feature>
<dbReference type="GO" id="GO:0046983">
    <property type="term" value="F:protein dimerization activity"/>
    <property type="evidence" value="ECO:0007669"/>
    <property type="project" value="InterPro"/>
</dbReference>
<evidence type="ECO:0000256" key="10">
    <source>
        <dbReference type="SAM" id="Phobius"/>
    </source>
</evidence>
<protein>
    <recommendedName>
        <fullName evidence="2">histidine kinase</fullName>
        <ecNumber evidence="2">2.7.13.3</ecNumber>
    </recommendedName>
</protein>
<sequence length="440" mass="46073">MGHPAAAVLAGPARWSRRPARLVGRGGRRVFGLALGAASAAVMLVALTLIGALLVVSSPWPPAHRRCRRRAGAAVAGLVRMDLWRLARWLDCDIEPTRGHGRLLEYLVLRIAWGLATAYLFYISALLTVLFFGGAVWHQATGTSRRIVVALPGVVMGADSRAVGVTLGVATLAGVAAGAALLSALERRSARALLGPSLQDRLEHRIGELTESRAGALHTVDEERRRIERDLHDGVQQRVVALAMLLGRARRGSDPERAARLVAQAHEESQRLADEIREVAWRVYPTVLDESGLAAALAELAERAGVPVTVADRRTRRPARVVETAAYFVAREAVNNAVKHAGAAAITVDLADSGPDAVTVRVADDGDGGAEPHGGGLSGLARRVAALDGRLEVHSPRGGPTVVTAWLPGTGSRQDAPPAGLAGPAGAAAPAHGSTEEGQG</sequence>
<dbReference type="InterPro" id="IPR036890">
    <property type="entry name" value="HATPase_C_sf"/>
</dbReference>
<evidence type="ECO:0000256" key="7">
    <source>
        <dbReference type="ARBA" id="ARBA00022840"/>
    </source>
</evidence>
<evidence type="ECO:0000256" key="9">
    <source>
        <dbReference type="SAM" id="MobiDB-lite"/>
    </source>
</evidence>
<evidence type="ECO:0000256" key="8">
    <source>
        <dbReference type="ARBA" id="ARBA00023012"/>
    </source>
</evidence>
<dbReference type="SUPFAM" id="SSF55874">
    <property type="entry name" value="ATPase domain of HSP90 chaperone/DNA topoisomerase II/histidine kinase"/>
    <property type="match status" value="1"/>
</dbReference>
<evidence type="ECO:0000259" key="11">
    <source>
        <dbReference type="SMART" id="SM00387"/>
    </source>
</evidence>
<comment type="catalytic activity">
    <reaction evidence="1">
        <text>ATP + protein L-histidine = ADP + protein N-phospho-L-histidine.</text>
        <dbReference type="EC" id="2.7.13.3"/>
    </reaction>
</comment>
<evidence type="ECO:0000256" key="3">
    <source>
        <dbReference type="ARBA" id="ARBA00022553"/>
    </source>
</evidence>
<dbReference type="Gene3D" id="1.20.5.1930">
    <property type="match status" value="1"/>
</dbReference>
<evidence type="ECO:0000313" key="12">
    <source>
        <dbReference type="EMBL" id="MBB5997808.1"/>
    </source>
</evidence>
<dbReference type="Pfam" id="PF02518">
    <property type="entry name" value="HATPase_c"/>
    <property type="match status" value="1"/>
</dbReference>
<keyword evidence="4" id="KW-0808">Transferase</keyword>